<gene>
    <name evidence="2" type="ORF">F4Y42_19370</name>
</gene>
<dbReference type="EMBL" id="VXRG01000162">
    <property type="protein sequence ID" value="MXY95603.1"/>
    <property type="molecule type" value="Genomic_DNA"/>
</dbReference>
<evidence type="ECO:0008006" key="3">
    <source>
        <dbReference type="Google" id="ProtNLM"/>
    </source>
</evidence>
<sequence length="157" mass="17668">MVTAADQAGFHGHDATGRRAGAHGLAAGILPQDTPMIAKSEQYALGEEKGYQEGKQVGYHEGRKKGREEGREELLTQGDEAFVRKLREEKSAAYERGYEAGRREGDALEYERGRKEGWKEGLMEGYTRYHDSRSKNRGRKRAANRKQDAGQLKLELE</sequence>
<name>A0A6B0YY78_9CHLR</name>
<organism evidence="2">
    <name type="scientific">Caldilineaceae bacterium SB0664_bin_27</name>
    <dbReference type="NCBI Taxonomy" id="2605260"/>
    <lineage>
        <taxon>Bacteria</taxon>
        <taxon>Bacillati</taxon>
        <taxon>Chloroflexota</taxon>
        <taxon>Caldilineae</taxon>
        <taxon>Caldilineales</taxon>
        <taxon>Caldilineaceae</taxon>
    </lineage>
</organism>
<protein>
    <recommendedName>
        <fullName evidence="3">Essential protein Yae1 N-terminal domain-containing protein</fullName>
    </recommendedName>
</protein>
<accession>A0A6B0YY78</accession>
<proteinExistence type="predicted"/>
<feature type="compositionally biased region" description="Basic residues" evidence="1">
    <location>
        <begin position="135"/>
        <end position="144"/>
    </location>
</feature>
<evidence type="ECO:0000256" key="1">
    <source>
        <dbReference type="SAM" id="MobiDB-lite"/>
    </source>
</evidence>
<reference evidence="2" key="1">
    <citation type="submission" date="2019-09" db="EMBL/GenBank/DDBJ databases">
        <title>Characterisation of the sponge microbiome using genome-centric metagenomics.</title>
        <authorList>
            <person name="Engelberts J.P."/>
            <person name="Robbins S.J."/>
            <person name="De Goeij J.M."/>
            <person name="Aranda M."/>
            <person name="Bell S.C."/>
            <person name="Webster N.S."/>
        </authorList>
    </citation>
    <scope>NUCLEOTIDE SEQUENCE</scope>
    <source>
        <strain evidence="2">SB0664_bin_27</strain>
    </source>
</reference>
<feature type="region of interest" description="Disordered" evidence="1">
    <location>
        <begin position="128"/>
        <end position="157"/>
    </location>
</feature>
<evidence type="ECO:0000313" key="2">
    <source>
        <dbReference type="EMBL" id="MXY95603.1"/>
    </source>
</evidence>
<dbReference type="AlphaFoldDB" id="A0A6B0YY78"/>
<comment type="caution">
    <text evidence="2">The sequence shown here is derived from an EMBL/GenBank/DDBJ whole genome shotgun (WGS) entry which is preliminary data.</text>
</comment>